<comment type="caution">
    <text evidence="1">The sequence shown here is derived from an EMBL/GenBank/DDBJ whole genome shotgun (WGS) entry which is preliminary data.</text>
</comment>
<dbReference type="EMBL" id="JARKHS020030688">
    <property type="protein sequence ID" value="KAK8761880.1"/>
    <property type="molecule type" value="Genomic_DNA"/>
</dbReference>
<dbReference type="Proteomes" id="UP001321473">
    <property type="component" value="Unassembled WGS sequence"/>
</dbReference>
<protein>
    <submittedName>
        <fullName evidence="1">Uncharacterized protein</fullName>
    </submittedName>
</protein>
<dbReference type="AlphaFoldDB" id="A0AAQ4DHE0"/>
<evidence type="ECO:0000313" key="2">
    <source>
        <dbReference type="Proteomes" id="UP001321473"/>
    </source>
</evidence>
<organism evidence="1 2">
    <name type="scientific">Amblyomma americanum</name>
    <name type="common">Lone star tick</name>
    <dbReference type="NCBI Taxonomy" id="6943"/>
    <lineage>
        <taxon>Eukaryota</taxon>
        <taxon>Metazoa</taxon>
        <taxon>Ecdysozoa</taxon>
        <taxon>Arthropoda</taxon>
        <taxon>Chelicerata</taxon>
        <taxon>Arachnida</taxon>
        <taxon>Acari</taxon>
        <taxon>Parasitiformes</taxon>
        <taxon>Ixodida</taxon>
        <taxon>Ixodoidea</taxon>
        <taxon>Ixodidae</taxon>
        <taxon>Amblyomminae</taxon>
        <taxon>Amblyomma</taxon>
    </lineage>
</organism>
<proteinExistence type="predicted"/>
<sequence>MESIELDPMAQPLFPGAQLNHHESLLLVMAHSLRHHNSKKATESLLALLHSHLPKGSELPATKYMFEKYFRDQEQAITSHFYCSTCRKYIGVADEGDDVFCSCGLKHSAKVLQKEGSYFVWIGGLSSLIS</sequence>
<gene>
    <name evidence="1" type="ORF">V5799_026853</name>
</gene>
<accession>A0AAQ4DHE0</accession>
<evidence type="ECO:0000313" key="1">
    <source>
        <dbReference type="EMBL" id="KAK8761880.1"/>
    </source>
</evidence>
<reference evidence="1 2" key="1">
    <citation type="journal article" date="2023" name="Arcadia Sci">
        <title>De novo assembly of a long-read Amblyomma americanum tick genome.</title>
        <authorList>
            <person name="Chou S."/>
            <person name="Poskanzer K.E."/>
            <person name="Rollins M."/>
            <person name="Thuy-Boun P.S."/>
        </authorList>
    </citation>
    <scope>NUCLEOTIDE SEQUENCE [LARGE SCALE GENOMIC DNA]</scope>
    <source>
        <strain evidence="1">F_SG_1</strain>
        <tissue evidence="1">Salivary glands</tissue>
    </source>
</reference>
<keyword evidence="2" id="KW-1185">Reference proteome</keyword>
<name>A0AAQ4DHE0_AMBAM</name>